<proteinExistence type="predicted"/>
<dbReference type="InterPro" id="IPR051207">
    <property type="entry name" value="ComplexI_NDUFA9_subunit"/>
</dbReference>
<accession>A0A327JHD7</accession>
<comment type="caution">
    <text evidence="3">The sequence shown here is derived from an EMBL/GenBank/DDBJ whole genome shotgun (WGS) entry which is preliminary data.</text>
</comment>
<dbReference type="SUPFAM" id="SSF51735">
    <property type="entry name" value="NAD(P)-binding Rossmann-fold domains"/>
    <property type="match status" value="1"/>
</dbReference>
<feature type="transmembrane region" description="Helical" evidence="1">
    <location>
        <begin position="325"/>
        <end position="344"/>
    </location>
</feature>
<evidence type="ECO:0000313" key="4">
    <source>
        <dbReference type="Proteomes" id="UP000249299"/>
    </source>
</evidence>
<dbReference type="InterPro" id="IPR025695">
    <property type="entry name" value="DoxX-like"/>
</dbReference>
<dbReference type="EMBL" id="NPEV01000069">
    <property type="protein sequence ID" value="RAI24734.1"/>
    <property type="molecule type" value="Genomic_DNA"/>
</dbReference>
<dbReference type="InterPro" id="IPR036291">
    <property type="entry name" value="NAD(P)-bd_dom_sf"/>
</dbReference>
<dbReference type="InterPro" id="IPR016040">
    <property type="entry name" value="NAD(P)-bd_dom"/>
</dbReference>
<feature type="transmembrane region" description="Helical" evidence="1">
    <location>
        <begin position="12"/>
        <end position="31"/>
    </location>
</feature>
<feature type="transmembrane region" description="Helical" evidence="1">
    <location>
        <begin position="391"/>
        <end position="414"/>
    </location>
</feature>
<feature type="transmembrane region" description="Helical" evidence="1">
    <location>
        <begin position="364"/>
        <end position="384"/>
    </location>
</feature>
<evidence type="ECO:0000256" key="1">
    <source>
        <dbReference type="SAM" id="Phobius"/>
    </source>
</evidence>
<gene>
    <name evidence="3" type="ORF">CH339_21440</name>
</gene>
<dbReference type="Pfam" id="PF13781">
    <property type="entry name" value="DoxX_3"/>
    <property type="match status" value="1"/>
</dbReference>
<dbReference type="PANTHER" id="PTHR12126">
    <property type="entry name" value="NADH-UBIQUINONE OXIDOREDUCTASE 39 KDA SUBUNIT-RELATED"/>
    <property type="match status" value="1"/>
</dbReference>
<reference evidence="3 4" key="1">
    <citation type="submission" date="2017-07" db="EMBL/GenBank/DDBJ databases">
        <title>Draft Genome Sequences of Select Purple Nonsulfur Bacteria.</title>
        <authorList>
            <person name="Lasarre B."/>
            <person name="Mckinlay J.B."/>
        </authorList>
    </citation>
    <scope>NUCLEOTIDE SEQUENCE [LARGE SCALE GENOMIC DNA]</scope>
    <source>
        <strain evidence="3 4">DSM 11290</strain>
    </source>
</reference>
<evidence type="ECO:0000313" key="3">
    <source>
        <dbReference type="EMBL" id="RAI24734.1"/>
    </source>
</evidence>
<feature type="domain" description="NAD(P)-binding" evidence="2">
    <location>
        <begin position="16"/>
        <end position="159"/>
    </location>
</feature>
<keyword evidence="1" id="KW-1133">Transmembrane helix</keyword>
<name>A0A327JHD7_9HYPH</name>
<keyword evidence="1" id="KW-0812">Transmembrane</keyword>
<dbReference type="PANTHER" id="PTHR12126:SF11">
    <property type="entry name" value="NADH DEHYDROGENASE [UBIQUINONE] 1 ALPHA SUBCOMPLEX SUBUNIT 9, MITOCHONDRIAL"/>
    <property type="match status" value="1"/>
</dbReference>
<evidence type="ECO:0000259" key="2">
    <source>
        <dbReference type="Pfam" id="PF13460"/>
    </source>
</evidence>
<dbReference type="Gene3D" id="3.40.50.720">
    <property type="entry name" value="NAD(P)-binding Rossmann-like Domain"/>
    <property type="match status" value="1"/>
</dbReference>
<dbReference type="OrthoDB" id="5377001at2"/>
<sequence>MPEMPMTDRPCVLVTGAGGFIGAAIVARLRAEGFAVRGVARDPEAAARRMPGIDWVLGDFNRDGAPDAWRPRLEGVAAVVNAAGILQDGAGDSLDAVHIRGADALFAAAEAAGIRRVVQISAIGAEPDAATAFMRTKAEGDRRLQARDLDWIVLRPGLVIGRPVYGGTGLIRGLAALPFAIPVMAGAKPMQVIGLEDVAAEVVRSLGPDAKIRVVHDLVHPEPHELAEIITRHRQWLGFTPVPVLTAPAWTGRLLGKVGDVCGWFGWRAPIRSTAIRQTLEGVVGDPAGWVADTGATPTPLEALPGLGPATVQDRWHARLWALRPLALVGLALFWLASGLIALGPGFTDAVSTLIVTGIDAEPARWLTAATAALDIAIGAALLARRWHRAALVATLLVSLAYLAGGTLLAPALWVDPLAPLLKILPQMLLALVLLATAESR</sequence>
<dbReference type="Proteomes" id="UP000249299">
    <property type="component" value="Unassembled WGS sequence"/>
</dbReference>
<organism evidence="3 4">
    <name type="scientific">Rhodobium orientis</name>
    <dbReference type="NCBI Taxonomy" id="34017"/>
    <lineage>
        <taxon>Bacteria</taxon>
        <taxon>Pseudomonadati</taxon>
        <taxon>Pseudomonadota</taxon>
        <taxon>Alphaproteobacteria</taxon>
        <taxon>Hyphomicrobiales</taxon>
        <taxon>Rhodobiaceae</taxon>
        <taxon>Rhodobium</taxon>
    </lineage>
</organism>
<keyword evidence="1" id="KW-0472">Membrane</keyword>
<dbReference type="AlphaFoldDB" id="A0A327JHD7"/>
<protein>
    <recommendedName>
        <fullName evidence="2">NAD(P)-binding domain-containing protein</fullName>
    </recommendedName>
</protein>
<dbReference type="Pfam" id="PF13460">
    <property type="entry name" value="NAD_binding_10"/>
    <property type="match status" value="1"/>
</dbReference>
<keyword evidence="4" id="KW-1185">Reference proteome</keyword>
<dbReference type="GO" id="GO:0044877">
    <property type="term" value="F:protein-containing complex binding"/>
    <property type="evidence" value="ECO:0007669"/>
    <property type="project" value="TreeGrafter"/>
</dbReference>